<comment type="caution">
    <text evidence="1">The sequence shown here is derived from an EMBL/GenBank/DDBJ whole genome shotgun (WGS) entry which is preliminary data.</text>
</comment>
<dbReference type="EMBL" id="LWDX02073552">
    <property type="protein sequence ID" value="OEL13378.1"/>
    <property type="molecule type" value="Genomic_DNA"/>
</dbReference>
<protein>
    <submittedName>
        <fullName evidence="1">Uncharacterized protein</fullName>
    </submittedName>
</protein>
<feature type="non-terminal residue" evidence="1">
    <location>
        <position position="1"/>
    </location>
</feature>
<evidence type="ECO:0000313" key="2">
    <source>
        <dbReference type="Proteomes" id="UP000095767"/>
    </source>
</evidence>
<dbReference type="PANTHER" id="PTHR33377:SF92">
    <property type="entry name" value="NB-ARC DOMAIN-CONTAINING PROTEIN"/>
    <property type="match status" value="1"/>
</dbReference>
<organism evidence="1 2">
    <name type="scientific">Dichanthelium oligosanthes</name>
    <dbReference type="NCBI Taxonomy" id="888268"/>
    <lineage>
        <taxon>Eukaryota</taxon>
        <taxon>Viridiplantae</taxon>
        <taxon>Streptophyta</taxon>
        <taxon>Embryophyta</taxon>
        <taxon>Tracheophyta</taxon>
        <taxon>Spermatophyta</taxon>
        <taxon>Magnoliopsida</taxon>
        <taxon>Liliopsida</taxon>
        <taxon>Poales</taxon>
        <taxon>Poaceae</taxon>
        <taxon>PACMAD clade</taxon>
        <taxon>Panicoideae</taxon>
        <taxon>Panicodae</taxon>
        <taxon>Paniceae</taxon>
        <taxon>Dichantheliinae</taxon>
        <taxon>Dichanthelium</taxon>
    </lineage>
</organism>
<sequence length="160" mass="18829">LNYLSHEAYWYFFKTLSFGSMDPVSHKRLLCLAIEISRDSFDIHFWCKVLSFYRCFIKKSICKFGEHPFVLVNQNKPIQIGRMATPSQAFMVYREYQCTSQEEVPKIKMDDVMVGNVRPHGKFEALGWSSQLPPYYNCVYTCEILEMKTTPAKRKRSVKN</sequence>
<evidence type="ECO:0000313" key="1">
    <source>
        <dbReference type="EMBL" id="OEL13378.1"/>
    </source>
</evidence>
<dbReference type="AlphaFoldDB" id="A0A1E5UKN3"/>
<proteinExistence type="predicted"/>
<gene>
    <name evidence="1" type="ORF">BAE44_0025603</name>
</gene>
<dbReference type="PANTHER" id="PTHR33377">
    <property type="entry name" value="OS10G0134700 PROTEIN-RELATED"/>
    <property type="match status" value="1"/>
</dbReference>
<accession>A0A1E5UKN3</accession>
<dbReference type="Proteomes" id="UP000095767">
    <property type="component" value="Unassembled WGS sequence"/>
</dbReference>
<reference evidence="1 2" key="1">
    <citation type="submission" date="2016-09" db="EMBL/GenBank/DDBJ databases">
        <title>The draft genome of Dichanthelium oligosanthes: A C3 panicoid grass species.</title>
        <authorList>
            <person name="Studer A.J."/>
            <person name="Schnable J.C."/>
            <person name="Brutnell T.P."/>
        </authorList>
    </citation>
    <scope>NUCLEOTIDE SEQUENCE [LARGE SCALE GENOMIC DNA]</scope>
    <source>
        <strain evidence="2">cv. Kellogg 1175</strain>
        <tissue evidence="1">Leaf</tissue>
    </source>
</reference>
<name>A0A1E5UKN3_9POAL</name>
<keyword evidence="2" id="KW-1185">Reference proteome</keyword>